<evidence type="ECO:0000313" key="1">
    <source>
        <dbReference type="EMBL" id="MFC5520785.1"/>
    </source>
</evidence>
<accession>A0ABW0Q7R5</accession>
<dbReference type="Gene3D" id="3.10.28.20">
    <property type="entry name" value="Acetamidase/Formamidase-like domains"/>
    <property type="match status" value="1"/>
</dbReference>
<name>A0ABW0Q7R5_9BURK</name>
<organism evidence="1 2">
    <name type="scientific">Polaromonas jejuensis</name>
    <dbReference type="NCBI Taxonomy" id="457502"/>
    <lineage>
        <taxon>Bacteria</taxon>
        <taxon>Pseudomonadati</taxon>
        <taxon>Pseudomonadota</taxon>
        <taxon>Betaproteobacteria</taxon>
        <taxon>Burkholderiales</taxon>
        <taxon>Comamonadaceae</taxon>
        <taxon>Polaromonas</taxon>
    </lineage>
</organism>
<dbReference type="RefSeq" id="WP_084389270.1">
    <property type="nucleotide sequence ID" value="NZ_JBHSMX010000011.1"/>
</dbReference>
<dbReference type="InterPro" id="IPR004304">
    <property type="entry name" value="FmdA_AmdA"/>
</dbReference>
<proteinExistence type="predicted"/>
<dbReference type="PANTHER" id="PTHR31891">
    <property type="entry name" value="FORMAMIDASE C869.04-RELATED"/>
    <property type="match status" value="1"/>
</dbReference>
<sequence length="395" mass="42208">MPNSSGQDSTGAAHEINSSDQQKVRRALFKISAAAGLAPFTSLLPGCATGSAGIAAGTLKTGSPIGRTHRVMPSKDTVRVGQMDPAAPAAVVIRSGDVVHYDGTWTQWGNEAKYGMSFEEREPIRKKYPAGPYSLIGPVEIEGAMPGDVVECRMLKIHPIDWGWNSSPKGVGALPADFQKPYLRYLKFNKERTAAEFLPGVTIPLAPFQGVFAAQPVGDKPTSGILAGSYGGNLDLAELIVGTSLFLPVQVANARIWTGDSNGAQGDGVVNQTAIETALEELQVQYVLHRKVALTNPMVETPTHWIGLGFGESLETALISCLRQVIAWISKATAIPLDDCYGICSVAASFRITQYSNQTGTVYSSIPPKGVHCMLPKALFTPELQAKLENSLRNE</sequence>
<dbReference type="Proteomes" id="UP001596084">
    <property type="component" value="Unassembled WGS sequence"/>
</dbReference>
<dbReference type="PANTHER" id="PTHR31891:SF1">
    <property type="entry name" value="FORMAMIDASE C869.04-RELATED"/>
    <property type="match status" value="1"/>
</dbReference>
<reference evidence="2" key="1">
    <citation type="journal article" date="2019" name="Int. J. Syst. Evol. Microbiol.">
        <title>The Global Catalogue of Microorganisms (GCM) 10K type strain sequencing project: providing services to taxonomists for standard genome sequencing and annotation.</title>
        <authorList>
            <consortium name="The Broad Institute Genomics Platform"/>
            <consortium name="The Broad Institute Genome Sequencing Center for Infectious Disease"/>
            <person name="Wu L."/>
            <person name="Ma J."/>
        </authorList>
    </citation>
    <scope>NUCLEOTIDE SEQUENCE [LARGE SCALE GENOMIC DNA]</scope>
    <source>
        <strain evidence="2">CGMCC 4.7277</strain>
    </source>
</reference>
<protein>
    <submittedName>
        <fullName evidence="1">Acetamidase/formamidase family protein</fullName>
    </submittedName>
</protein>
<gene>
    <name evidence="1" type="ORF">ACFPP7_07610</name>
</gene>
<dbReference type="EMBL" id="JBHSMX010000011">
    <property type="protein sequence ID" value="MFC5520785.1"/>
    <property type="molecule type" value="Genomic_DNA"/>
</dbReference>
<keyword evidence="2" id="KW-1185">Reference proteome</keyword>
<dbReference type="SUPFAM" id="SSF141130">
    <property type="entry name" value="Acetamidase/Formamidase-like"/>
    <property type="match status" value="1"/>
</dbReference>
<comment type="caution">
    <text evidence="1">The sequence shown here is derived from an EMBL/GenBank/DDBJ whole genome shotgun (WGS) entry which is preliminary data.</text>
</comment>
<dbReference type="Gene3D" id="2.60.120.580">
    <property type="entry name" value="Acetamidase/Formamidase-like domains"/>
    <property type="match status" value="1"/>
</dbReference>
<evidence type="ECO:0000313" key="2">
    <source>
        <dbReference type="Proteomes" id="UP001596084"/>
    </source>
</evidence>
<dbReference type="Pfam" id="PF03069">
    <property type="entry name" value="FmdA_AmdA"/>
    <property type="match status" value="2"/>
</dbReference>